<dbReference type="Proteomes" id="UP000736328">
    <property type="component" value="Unassembled WGS sequence"/>
</dbReference>
<reference evidence="11" key="1">
    <citation type="submission" date="2020-07" db="EMBL/GenBank/DDBJ databases">
        <title>Huge and variable diversity of episymbiotic CPR bacteria and DPANN archaea in groundwater ecosystems.</title>
        <authorList>
            <person name="He C.Y."/>
            <person name="Keren R."/>
            <person name="Whittaker M."/>
            <person name="Farag I.F."/>
            <person name="Doudna J."/>
            <person name="Cate J.H.D."/>
            <person name="Banfield J.F."/>
        </authorList>
    </citation>
    <scope>NUCLEOTIDE SEQUENCE</scope>
    <source>
        <strain evidence="11">NC_groundwater_1520_Pr4_B-0.1um_53_5</strain>
    </source>
</reference>
<keyword evidence="5" id="KW-0460">Magnesium</keyword>
<keyword evidence="2" id="KW-0444">Lipid biosynthesis</keyword>
<dbReference type="SUPFAM" id="SSF51395">
    <property type="entry name" value="FMN-linked oxidoreductases"/>
    <property type="match status" value="1"/>
</dbReference>
<evidence type="ECO:0000256" key="9">
    <source>
        <dbReference type="ARBA" id="ARBA00047288"/>
    </source>
</evidence>
<dbReference type="PANTHER" id="PTHR21235:SF22">
    <property type="entry name" value="GERANYLGERANYLGLYCERYL PHOSPHATE SYNTHASE"/>
    <property type="match status" value="1"/>
</dbReference>
<dbReference type="Pfam" id="PF01884">
    <property type="entry name" value="PcrB"/>
    <property type="match status" value="1"/>
</dbReference>
<gene>
    <name evidence="11" type="ORF">HY768_08285</name>
</gene>
<dbReference type="InterPro" id="IPR050064">
    <property type="entry name" value="IGPS_HisA/HisF"/>
</dbReference>
<evidence type="ECO:0000313" key="11">
    <source>
        <dbReference type="EMBL" id="MBI4727201.1"/>
    </source>
</evidence>
<dbReference type="NCBIfam" id="NF003198">
    <property type="entry name" value="PRK04169.1-2"/>
    <property type="match status" value="1"/>
</dbReference>
<dbReference type="GO" id="GO:0047294">
    <property type="term" value="F:phosphoglycerol geranylgeranyltransferase activity"/>
    <property type="evidence" value="ECO:0007669"/>
    <property type="project" value="UniProtKB-UniRule"/>
</dbReference>
<dbReference type="Gene3D" id="3.20.20.390">
    <property type="entry name" value="FMN-linked oxidoreductases"/>
    <property type="match status" value="1"/>
</dbReference>
<keyword evidence="6" id="KW-0443">Lipid metabolism</keyword>
<dbReference type="GO" id="GO:0006650">
    <property type="term" value="P:glycerophospholipid metabolic process"/>
    <property type="evidence" value="ECO:0007669"/>
    <property type="project" value="InterPro"/>
</dbReference>
<name>A0A933IAG5_UNCT6</name>
<evidence type="ECO:0000256" key="1">
    <source>
        <dbReference type="ARBA" id="ARBA00012676"/>
    </source>
</evidence>
<accession>A0A933IAG5</accession>
<dbReference type="GO" id="GO:0000287">
    <property type="term" value="F:magnesium ion binding"/>
    <property type="evidence" value="ECO:0007669"/>
    <property type="project" value="InterPro"/>
</dbReference>
<keyword evidence="3" id="KW-0808">Transferase</keyword>
<keyword evidence="4" id="KW-0479">Metal-binding</keyword>
<proteinExistence type="inferred from homology"/>
<evidence type="ECO:0000256" key="8">
    <source>
        <dbReference type="ARBA" id="ARBA00023264"/>
    </source>
</evidence>
<keyword evidence="8" id="KW-1208">Phospholipid metabolism</keyword>
<comment type="caution">
    <text evidence="11">The sequence shown here is derived from an EMBL/GenBank/DDBJ whole genome shotgun (WGS) entry which is preliminary data.</text>
</comment>
<evidence type="ECO:0000313" key="12">
    <source>
        <dbReference type="Proteomes" id="UP000736328"/>
    </source>
</evidence>
<evidence type="ECO:0000256" key="7">
    <source>
        <dbReference type="ARBA" id="ARBA00023209"/>
    </source>
</evidence>
<dbReference type="GO" id="GO:0000107">
    <property type="term" value="F:imidazoleglycerol-phosphate synthase activity"/>
    <property type="evidence" value="ECO:0007669"/>
    <property type="project" value="TreeGrafter"/>
</dbReference>
<evidence type="ECO:0000256" key="2">
    <source>
        <dbReference type="ARBA" id="ARBA00022516"/>
    </source>
</evidence>
<sequence>MIYQQLLKTAKQKGSNFLVLLDPDKCRKQDAAKIGQSLNDAGADAILFGTSLLMSNKIDDTIKALKQNFKNPVIIFPGSAYQVSAHADAILYLSLVSGRNADLLIGEQVKAAPMLKVSGLEVIPTGYMLIESGKLTSANYMSHTMPIPRDKADIAMAHALAARMLGMKLIYMDAGSGAQHSVPEEMIAGVAKYAELPVVVGGGIRTPDEAGAKARAGAAAVVVGNILEKKGNIKTAAEFARAIHFRARS</sequence>
<organism evidence="11 12">
    <name type="scientific">candidate division TA06 bacterium</name>
    <dbReference type="NCBI Taxonomy" id="2250710"/>
    <lineage>
        <taxon>Bacteria</taxon>
        <taxon>Bacteria division TA06</taxon>
    </lineage>
</organism>
<evidence type="ECO:0000256" key="6">
    <source>
        <dbReference type="ARBA" id="ARBA00023098"/>
    </source>
</evidence>
<dbReference type="InterPro" id="IPR038597">
    <property type="entry name" value="GGGP/HepGP_synthase_sf"/>
</dbReference>
<evidence type="ECO:0000256" key="10">
    <source>
        <dbReference type="NCBIfam" id="TIGR01769"/>
    </source>
</evidence>
<comment type="catalytic activity">
    <reaction evidence="9">
        <text>sn-glycerol 1-phosphate + (2E,6E,10E)-geranylgeranyl diphosphate = sn-3-O-(geranylgeranyl)glycerol 1-phosphate + diphosphate</text>
        <dbReference type="Rhea" id="RHEA:23404"/>
        <dbReference type="ChEBI" id="CHEBI:33019"/>
        <dbReference type="ChEBI" id="CHEBI:57677"/>
        <dbReference type="ChEBI" id="CHEBI:57685"/>
        <dbReference type="ChEBI" id="CHEBI:58756"/>
        <dbReference type="EC" id="2.5.1.41"/>
    </reaction>
</comment>
<protein>
    <recommendedName>
        <fullName evidence="1 10">Phosphoglycerol geranylgeranyltransferase</fullName>
        <ecNumber evidence="1 10">2.5.1.41</ecNumber>
    </recommendedName>
</protein>
<dbReference type="InterPro" id="IPR010946">
    <property type="entry name" value="GGGP_synth"/>
</dbReference>
<dbReference type="GO" id="GO:0005737">
    <property type="term" value="C:cytoplasm"/>
    <property type="evidence" value="ECO:0007669"/>
    <property type="project" value="InterPro"/>
</dbReference>
<dbReference type="GO" id="GO:0008654">
    <property type="term" value="P:phospholipid biosynthetic process"/>
    <property type="evidence" value="ECO:0007669"/>
    <property type="project" value="UniProtKB-KW"/>
</dbReference>
<evidence type="ECO:0000256" key="3">
    <source>
        <dbReference type="ARBA" id="ARBA00022679"/>
    </source>
</evidence>
<dbReference type="NCBIfam" id="TIGR01768">
    <property type="entry name" value="GGGP-family"/>
    <property type="match status" value="1"/>
</dbReference>
<dbReference type="EMBL" id="JACQXR010000109">
    <property type="protein sequence ID" value="MBI4727201.1"/>
    <property type="molecule type" value="Genomic_DNA"/>
</dbReference>
<dbReference type="PANTHER" id="PTHR21235">
    <property type="entry name" value="IMIDAZOLE GLYCEROL PHOSPHATE SYNTHASE SUBUNIT HISF/H IGP SYNTHASE SUBUNIT HISF/H"/>
    <property type="match status" value="1"/>
</dbReference>
<keyword evidence="7" id="KW-0594">Phospholipid biosynthesis</keyword>
<evidence type="ECO:0000256" key="5">
    <source>
        <dbReference type="ARBA" id="ARBA00022842"/>
    </source>
</evidence>
<dbReference type="InterPro" id="IPR008205">
    <property type="entry name" value="GGGP_HepGP_synthase"/>
</dbReference>
<dbReference type="HAMAP" id="MF_00112">
    <property type="entry name" value="GGGP_HepGP_synthase"/>
    <property type="match status" value="1"/>
</dbReference>
<dbReference type="AlphaFoldDB" id="A0A933IAG5"/>
<dbReference type="EC" id="2.5.1.41" evidence="1 10"/>
<dbReference type="NCBIfam" id="TIGR01769">
    <property type="entry name" value="GGGP"/>
    <property type="match status" value="1"/>
</dbReference>
<evidence type="ECO:0000256" key="4">
    <source>
        <dbReference type="ARBA" id="ARBA00022723"/>
    </source>
</evidence>